<dbReference type="PROSITE" id="PS51077">
    <property type="entry name" value="HTH_ICLR"/>
    <property type="match status" value="1"/>
</dbReference>
<sequence length="282" mass="30731">MTTGDAATRLDDTEAEHVPGDRSGRRNRHNTAAKVVFLLEALATREEGIGVRELARELGIDKSAISRLSEQLVELGAAQQDEFSGRFRVGPRLFGLAATIHGRDTLWRAAEPIVRSLATTFNETCYLAVRDGDEIIFRNKVDCTHKVRYVIDPGERAPLHAGAGGRAVLIGLDDREVREIIDRTGLEAVTSRTITDADRLLALVAADRERHYAASRGERVPSGGAIAAPYFDASGRCLGSVVFTCPDQRYDPAREPEIAATVMRAGSDLSRRLGYHAPAEAQ</sequence>
<dbReference type="InterPro" id="IPR050707">
    <property type="entry name" value="HTH_MetabolicPath_Reg"/>
</dbReference>
<dbReference type="InterPro" id="IPR005471">
    <property type="entry name" value="Tscrpt_reg_IclR_N"/>
</dbReference>
<protein>
    <submittedName>
        <fullName evidence="7">IclR family transcriptional regulator</fullName>
    </submittedName>
</protein>
<dbReference type="EMBL" id="JADOGI010000005">
    <property type="protein sequence ID" value="MBF8184781.1"/>
    <property type="molecule type" value="Genomic_DNA"/>
</dbReference>
<keyword evidence="1" id="KW-0805">Transcription regulation</keyword>
<dbReference type="Pfam" id="PF01614">
    <property type="entry name" value="IclR_C"/>
    <property type="match status" value="1"/>
</dbReference>
<evidence type="ECO:0000259" key="5">
    <source>
        <dbReference type="PROSITE" id="PS51077"/>
    </source>
</evidence>
<evidence type="ECO:0000256" key="3">
    <source>
        <dbReference type="ARBA" id="ARBA00023163"/>
    </source>
</evidence>
<dbReference type="SUPFAM" id="SSF55781">
    <property type="entry name" value="GAF domain-like"/>
    <property type="match status" value="1"/>
</dbReference>
<evidence type="ECO:0000259" key="6">
    <source>
        <dbReference type="PROSITE" id="PS51078"/>
    </source>
</evidence>
<comment type="caution">
    <text evidence="7">The sequence shown here is derived from an EMBL/GenBank/DDBJ whole genome shotgun (WGS) entry which is preliminary data.</text>
</comment>
<dbReference type="GO" id="GO:0003700">
    <property type="term" value="F:DNA-binding transcription factor activity"/>
    <property type="evidence" value="ECO:0007669"/>
    <property type="project" value="TreeGrafter"/>
</dbReference>
<name>A0A931A228_9ACTN</name>
<reference evidence="7" key="1">
    <citation type="submission" date="2020-11" db="EMBL/GenBank/DDBJ databases">
        <title>Whole-genome analyses of Nonomuraea sp. K274.</title>
        <authorList>
            <person name="Veyisoglu A."/>
        </authorList>
    </citation>
    <scope>NUCLEOTIDE SEQUENCE</scope>
    <source>
        <strain evidence="7">K274</strain>
    </source>
</reference>
<dbReference type="InterPro" id="IPR014757">
    <property type="entry name" value="Tscrpt_reg_IclR_C"/>
</dbReference>
<feature type="domain" description="IclR-ED" evidence="6">
    <location>
        <begin position="92"/>
        <end position="275"/>
    </location>
</feature>
<dbReference type="Gene3D" id="3.30.450.40">
    <property type="match status" value="1"/>
</dbReference>
<dbReference type="InterPro" id="IPR036390">
    <property type="entry name" value="WH_DNA-bd_sf"/>
</dbReference>
<dbReference type="GO" id="GO:0045892">
    <property type="term" value="P:negative regulation of DNA-templated transcription"/>
    <property type="evidence" value="ECO:0007669"/>
    <property type="project" value="TreeGrafter"/>
</dbReference>
<organism evidence="7 8">
    <name type="scientific">Nonomuraea cypriaca</name>
    <dbReference type="NCBI Taxonomy" id="1187855"/>
    <lineage>
        <taxon>Bacteria</taxon>
        <taxon>Bacillati</taxon>
        <taxon>Actinomycetota</taxon>
        <taxon>Actinomycetes</taxon>
        <taxon>Streptosporangiales</taxon>
        <taxon>Streptosporangiaceae</taxon>
        <taxon>Nonomuraea</taxon>
    </lineage>
</organism>
<dbReference type="Gene3D" id="1.10.10.10">
    <property type="entry name" value="Winged helix-like DNA-binding domain superfamily/Winged helix DNA-binding domain"/>
    <property type="match status" value="1"/>
</dbReference>
<dbReference type="PANTHER" id="PTHR30136">
    <property type="entry name" value="HELIX-TURN-HELIX TRANSCRIPTIONAL REGULATOR, ICLR FAMILY"/>
    <property type="match status" value="1"/>
</dbReference>
<evidence type="ECO:0000313" key="8">
    <source>
        <dbReference type="Proteomes" id="UP000605361"/>
    </source>
</evidence>
<feature type="compositionally biased region" description="Basic and acidic residues" evidence="4">
    <location>
        <begin position="8"/>
        <end position="24"/>
    </location>
</feature>
<dbReference type="Proteomes" id="UP000605361">
    <property type="component" value="Unassembled WGS sequence"/>
</dbReference>
<feature type="region of interest" description="Disordered" evidence="4">
    <location>
        <begin position="1"/>
        <end position="26"/>
    </location>
</feature>
<dbReference type="AlphaFoldDB" id="A0A931A228"/>
<evidence type="ECO:0000256" key="4">
    <source>
        <dbReference type="SAM" id="MobiDB-lite"/>
    </source>
</evidence>
<keyword evidence="2" id="KW-0238">DNA-binding</keyword>
<accession>A0A931A228</accession>
<evidence type="ECO:0000256" key="2">
    <source>
        <dbReference type="ARBA" id="ARBA00023125"/>
    </source>
</evidence>
<dbReference type="InterPro" id="IPR029016">
    <property type="entry name" value="GAF-like_dom_sf"/>
</dbReference>
<dbReference type="PANTHER" id="PTHR30136:SF24">
    <property type="entry name" value="HTH-TYPE TRANSCRIPTIONAL REPRESSOR ALLR"/>
    <property type="match status" value="1"/>
</dbReference>
<keyword evidence="3" id="KW-0804">Transcription</keyword>
<gene>
    <name evidence="7" type="ORF">ITP53_03285</name>
</gene>
<dbReference type="GO" id="GO:0003677">
    <property type="term" value="F:DNA binding"/>
    <property type="evidence" value="ECO:0007669"/>
    <property type="project" value="UniProtKB-KW"/>
</dbReference>
<evidence type="ECO:0000256" key="1">
    <source>
        <dbReference type="ARBA" id="ARBA00023015"/>
    </source>
</evidence>
<dbReference type="PROSITE" id="PS51078">
    <property type="entry name" value="ICLR_ED"/>
    <property type="match status" value="1"/>
</dbReference>
<dbReference type="InterPro" id="IPR036388">
    <property type="entry name" value="WH-like_DNA-bd_sf"/>
</dbReference>
<dbReference type="Pfam" id="PF09339">
    <property type="entry name" value="HTH_IclR"/>
    <property type="match status" value="1"/>
</dbReference>
<feature type="domain" description="HTH iclR-type" evidence="5">
    <location>
        <begin position="29"/>
        <end position="91"/>
    </location>
</feature>
<evidence type="ECO:0000313" key="7">
    <source>
        <dbReference type="EMBL" id="MBF8184781.1"/>
    </source>
</evidence>
<keyword evidence="8" id="KW-1185">Reference proteome</keyword>
<dbReference type="SUPFAM" id="SSF46785">
    <property type="entry name" value="Winged helix' DNA-binding domain"/>
    <property type="match status" value="1"/>
</dbReference>
<proteinExistence type="predicted"/>
<dbReference type="SMART" id="SM00346">
    <property type="entry name" value="HTH_ICLR"/>
    <property type="match status" value="1"/>
</dbReference>